<comment type="caution">
    <text evidence="13">The sequence shown here is derived from an EMBL/GenBank/DDBJ whole genome shotgun (WGS) entry which is preliminary data.</text>
</comment>
<proteinExistence type="predicted"/>
<dbReference type="Pfam" id="PF02518">
    <property type="entry name" value="HATPase_c"/>
    <property type="match status" value="1"/>
</dbReference>
<dbReference type="Pfam" id="PF00072">
    <property type="entry name" value="Response_reg"/>
    <property type="match status" value="1"/>
</dbReference>
<dbReference type="InterPro" id="IPR035965">
    <property type="entry name" value="PAS-like_dom_sf"/>
</dbReference>
<dbReference type="InterPro" id="IPR036097">
    <property type="entry name" value="HisK_dim/P_sf"/>
</dbReference>
<dbReference type="PANTHER" id="PTHR43065">
    <property type="entry name" value="SENSOR HISTIDINE KINASE"/>
    <property type="match status" value="1"/>
</dbReference>
<evidence type="ECO:0000256" key="2">
    <source>
        <dbReference type="ARBA" id="ARBA00012438"/>
    </source>
</evidence>
<dbReference type="AlphaFoldDB" id="A0A2W2AZA8"/>
<dbReference type="InterPro" id="IPR005467">
    <property type="entry name" value="His_kinase_dom"/>
</dbReference>
<accession>A0A2W2AZA8</accession>
<dbReference type="CDD" id="cd00082">
    <property type="entry name" value="HisKA"/>
    <property type="match status" value="1"/>
</dbReference>
<dbReference type="NCBIfam" id="TIGR00229">
    <property type="entry name" value="sensory_box"/>
    <property type="match status" value="1"/>
</dbReference>
<dbReference type="Pfam" id="PF00512">
    <property type="entry name" value="HisKA"/>
    <property type="match status" value="1"/>
</dbReference>
<dbReference type="PROSITE" id="PS50109">
    <property type="entry name" value="HIS_KIN"/>
    <property type="match status" value="1"/>
</dbReference>
<dbReference type="SMART" id="SM00091">
    <property type="entry name" value="PAS"/>
    <property type="match status" value="1"/>
</dbReference>
<dbReference type="InterPro" id="IPR036890">
    <property type="entry name" value="HATPase_C_sf"/>
</dbReference>
<evidence type="ECO:0000256" key="9">
    <source>
        <dbReference type="PROSITE-ProRule" id="PRU00169"/>
    </source>
</evidence>
<dbReference type="SUPFAM" id="SSF55785">
    <property type="entry name" value="PYP-like sensor domain (PAS domain)"/>
    <property type="match status" value="1"/>
</dbReference>
<evidence type="ECO:0000313" key="13">
    <source>
        <dbReference type="EMBL" id="PZF73354.1"/>
    </source>
</evidence>
<evidence type="ECO:0000259" key="11">
    <source>
        <dbReference type="PROSITE" id="PS50110"/>
    </source>
</evidence>
<dbReference type="EC" id="2.7.13.3" evidence="2"/>
<evidence type="ECO:0000256" key="3">
    <source>
        <dbReference type="ARBA" id="ARBA00022553"/>
    </source>
</evidence>
<dbReference type="SUPFAM" id="SSF52172">
    <property type="entry name" value="CheY-like"/>
    <property type="match status" value="1"/>
</dbReference>
<dbReference type="SUPFAM" id="SSF47384">
    <property type="entry name" value="Homodimeric domain of signal transducing histidine kinase"/>
    <property type="match status" value="1"/>
</dbReference>
<dbReference type="PROSITE" id="PS50110">
    <property type="entry name" value="RESPONSE_REGULATORY"/>
    <property type="match status" value="1"/>
</dbReference>
<organism evidence="13 14">
    <name type="scientific">Taibaiella soli</name>
    <dbReference type="NCBI Taxonomy" id="1649169"/>
    <lineage>
        <taxon>Bacteria</taxon>
        <taxon>Pseudomonadati</taxon>
        <taxon>Bacteroidota</taxon>
        <taxon>Chitinophagia</taxon>
        <taxon>Chitinophagales</taxon>
        <taxon>Chitinophagaceae</taxon>
        <taxon>Taibaiella</taxon>
    </lineage>
</organism>
<dbReference type="GO" id="GO:0006355">
    <property type="term" value="P:regulation of DNA-templated transcription"/>
    <property type="evidence" value="ECO:0007669"/>
    <property type="project" value="InterPro"/>
</dbReference>
<dbReference type="InterPro" id="IPR003661">
    <property type="entry name" value="HisK_dim/P_dom"/>
</dbReference>
<comment type="catalytic activity">
    <reaction evidence="1">
        <text>ATP + protein L-histidine = ADP + protein N-phospho-L-histidine.</text>
        <dbReference type="EC" id="2.7.13.3"/>
    </reaction>
</comment>
<dbReference type="InterPro" id="IPR003594">
    <property type="entry name" value="HATPase_dom"/>
</dbReference>
<keyword evidence="5" id="KW-0547">Nucleotide-binding</keyword>
<name>A0A2W2AZA8_9BACT</name>
<dbReference type="SMART" id="SM00388">
    <property type="entry name" value="HisKA"/>
    <property type="match status" value="1"/>
</dbReference>
<keyword evidence="3 9" id="KW-0597">Phosphoprotein</keyword>
<evidence type="ECO:0000256" key="4">
    <source>
        <dbReference type="ARBA" id="ARBA00022679"/>
    </source>
</evidence>
<protein>
    <recommendedName>
        <fullName evidence="2">histidine kinase</fullName>
        <ecNumber evidence="2">2.7.13.3</ecNumber>
    </recommendedName>
</protein>
<dbReference type="OrthoDB" id="9806995at2"/>
<dbReference type="PRINTS" id="PR00344">
    <property type="entry name" value="BCTRLSENSOR"/>
</dbReference>
<keyword evidence="14" id="KW-1185">Reference proteome</keyword>
<keyword evidence="6 13" id="KW-0418">Kinase</keyword>
<dbReference type="CDD" id="cd00130">
    <property type="entry name" value="PAS"/>
    <property type="match status" value="1"/>
</dbReference>
<evidence type="ECO:0000259" key="12">
    <source>
        <dbReference type="PROSITE" id="PS50112"/>
    </source>
</evidence>
<dbReference type="CDD" id="cd00156">
    <property type="entry name" value="REC"/>
    <property type="match status" value="1"/>
</dbReference>
<dbReference type="Gene3D" id="3.30.450.20">
    <property type="entry name" value="PAS domain"/>
    <property type="match status" value="1"/>
</dbReference>
<feature type="domain" description="PAS" evidence="12">
    <location>
        <begin position="138"/>
        <end position="189"/>
    </location>
</feature>
<dbReference type="SUPFAM" id="SSF55874">
    <property type="entry name" value="ATPase domain of HSP90 chaperone/DNA topoisomerase II/histidine kinase"/>
    <property type="match status" value="1"/>
</dbReference>
<evidence type="ECO:0000256" key="8">
    <source>
        <dbReference type="ARBA" id="ARBA00023012"/>
    </source>
</evidence>
<dbReference type="GO" id="GO:0000155">
    <property type="term" value="F:phosphorelay sensor kinase activity"/>
    <property type="evidence" value="ECO:0007669"/>
    <property type="project" value="InterPro"/>
</dbReference>
<gene>
    <name evidence="13" type="ORF">DN068_08160</name>
</gene>
<keyword evidence="4" id="KW-0808">Transferase</keyword>
<dbReference type="PROSITE" id="PS50112">
    <property type="entry name" value="PAS"/>
    <property type="match status" value="1"/>
</dbReference>
<dbReference type="Pfam" id="PF00989">
    <property type="entry name" value="PAS"/>
    <property type="match status" value="1"/>
</dbReference>
<dbReference type="SMART" id="SM00448">
    <property type="entry name" value="REC"/>
    <property type="match status" value="1"/>
</dbReference>
<dbReference type="Gene3D" id="3.40.50.2300">
    <property type="match status" value="1"/>
</dbReference>
<feature type="domain" description="Histidine kinase" evidence="10">
    <location>
        <begin position="273"/>
        <end position="481"/>
    </location>
</feature>
<dbReference type="InterPro" id="IPR000014">
    <property type="entry name" value="PAS"/>
</dbReference>
<dbReference type="GO" id="GO:0005524">
    <property type="term" value="F:ATP binding"/>
    <property type="evidence" value="ECO:0007669"/>
    <property type="project" value="UniProtKB-KW"/>
</dbReference>
<evidence type="ECO:0000256" key="5">
    <source>
        <dbReference type="ARBA" id="ARBA00022741"/>
    </source>
</evidence>
<keyword evidence="7" id="KW-0067">ATP-binding</keyword>
<feature type="domain" description="Response regulatory" evidence="11">
    <location>
        <begin position="8"/>
        <end position="125"/>
    </location>
</feature>
<dbReference type="InterPro" id="IPR013767">
    <property type="entry name" value="PAS_fold"/>
</dbReference>
<keyword evidence="8" id="KW-0902">Two-component regulatory system</keyword>
<dbReference type="InterPro" id="IPR001789">
    <property type="entry name" value="Sig_transdc_resp-reg_receiver"/>
</dbReference>
<evidence type="ECO:0000256" key="6">
    <source>
        <dbReference type="ARBA" id="ARBA00022777"/>
    </source>
</evidence>
<dbReference type="Gene3D" id="3.30.565.10">
    <property type="entry name" value="Histidine kinase-like ATPase, C-terminal domain"/>
    <property type="match status" value="1"/>
</dbReference>
<dbReference type="PANTHER" id="PTHR43065:SF46">
    <property type="entry name" value="C4-DICARBOXYLATE TRANSPORT SENSOR PROTEIN DCTB"/>
    <property type="match status" value="1"/>
</dbReference>
<dbReference type="Gene3D" id="1.10.287.130">
    <property type="match status" value="1"/>
</dbReference>
<evidence type="ECO:0000256" key="7">
    <source>
        <dbReference type="ARBA" id="ARBA00022840"/>
    </source>
</evidence>
<evidence type="ECO:0000313" key="14">
    <source>
        <dbReference type="Proteomes" id="UP000248745"/>
    </source>
</evidence>
<evidence type="ECO:0000256" key="1">
    <source>
        <dbReference type="ARBA" id="ARBA00000085"/>
    </source>
</evidence>
<dbReference type="InterPro" id="IPR004358">
    <property type="entry name" value="Sig_transdc_His_kin-like_C"/>
</dbReference>
<dbReference type="InterPro" id="IPR011006">
    <property type="entry name" value="CheY-like_superfamily"/>
</dbReference>
<dbReference type="EMBL" id="QKTW01000013">
    <property type="protein sequence ID" value="PZF73354.1"/>
    <property type="molecule type" value="Genomic_DNA"/>
</dbReference>
<feature type="modified residue" description="4-aspartylphosphate" evidence="9">
    <location>
        <position position="60"/>
    </location>
</feature>
<dbReference type="RefSeq" id="WP_110998417.1">
    <property type="nucleotide sequence ID" value="NZ_QKTW01000013.1"/>
</dbReference>
<dbReference type="Proteomes" id="UP000248745">
    <property type="component" value="Unassembled WGS sequence"/>
</dbReference>
<dbReference type="SMART" id="SM00387">
    <property type="entry name" value="HATPase_c"/>
    <property type="match status" value="1"/>
</dbReference>
<evidence type="ECO:0000259" key="10">
    <source>
        <dbReference type="PROSITE" id="PS50109"/>
    </source>
</evidence>
<sequence length="487" mass="55349">MNVPGLVKILIVDDDEDDFIITSDLIKDIDGVSFRIDWCYRYADALERMLQKDYDLYFVDYRMGAKSGMDLLREAYEKNITEPIILLTGKGNYKVDIQAMQLGAVDYLIKSELTTEKLERSIRYAIERTASIKAIKANERKYRSIFEKSKDLVFLADESLNFIDVNAAFVSLLGYSRAELLEMNLADLIDQAQHKRFLQQSLQTRKEINDWEVTLDTKSGEQKVCILSAVQDDEAIDYAQVQGIIHDITNLKRAEKATLQAEKLAAAGRLVRTLAHEVRNPLNNITLSVEQMQQETDDNEQMDLYLNIIQRNSKRISDLISELLNTSRPSDITLREYTFQSLIDEMISAAIDRITLKKIKLTLNYPEQAILIKADKEKFNIALLNIVINAIEAMEEQGGVLDILLSETTDYIVLKITDNGCGISEENITRLFEPYFTQKRNGVGLGLAFTLNILQAHKAELEVRSVLGAGTSFIISFSKRAESEVEL</sequence>
<reference evidence="13 14" key="1">
    <citation type="submission" date="2018-06" db="EMBL/GenBank/DDBJ databases">
        <title>Mucibacter soli gen. nov., sp. nov., a new member of the family Chitinophagaceae producing mucin.</title>
        <authorList>
            <person name="Kim M.-K."/>
            <person name="Park S."/>
            <person name="Kim T.-S."/>
            <person name="Joung Y."/>
            <person name="Han J.-H."/>
            <person name="Kim S.B."/>
        </authorList>
    </citation>
    <scope>NUCLEOTIDE SEQUENCE [LARGE SCALE GENOMIC DNA]</scope>
    <source>
        <strain evidence="13 14">R1-15</strain>
    </source>
</reference>